<evidence type="ECO:0000256" key="1">
    <source>
        <dbReference type="ARBA" id="ARBA00022722"/>
    </source>
</evidence>
<keyword evidence="1" id="KW-0540">Nuclease</keyword>
<dbReference type="KEGG" id="bkw:BkAM31D_14120"/>
<dbReference type="CDD" id="cd06133">
    <property type="entry name" value="ERI-1_3'hExo_like"/>
    <property type="match status" value="1"/>
</dbReference>
<proteinExistence type="predicted"/>
<gene>
    <name evidence="5" type="ORF">BkAM31D_14120</name>
</gene>
<dbReference type="AlphaFoldDB" id="A0A1X9MFK7"/>
<name>A0A1X9MFK7_9BACI</name>
<dbReference type="Pfam" id="PF00929">
    <property type="entry name" value="RNase_T"/>
    <property type="match status" value="1"/>
</dbReference>
<sequence length="304" mass="35575">MTRQVKQYIFFDFEMLCSKDGMSFESMEAIRLGAVKYDLATEEITTFDRYIKPVSTKPLSNFCKELTGIRDEDLVTEASFDIVFQEFLTWIGGVKKSRFFSWSPSDLSRLKIDAKAHNISCKTIKKIEMRYVDFQEIFTKRVSKTNASVESALQLYGLHFIGAKHNPMYDAFNTLRIYLTFLHQPLATDLIMLRTFIFEDGDLLIERINTELHQKLSEDLSSLFSQGDVYKMKDATKLVKKARNLVKKYNNILINRSKLFNKENLTLVEHLIEFYQELVHVYEEHRKYSSKIIILDQSFSHSIS</sequence>
<dbReference type="SMART" id="SM00479">
    <property type="entry name" value="EXOIII"/>
    <property type="match status" value="1"/>
</dbReference>
<dbReference type="GO" id="GO:0003676">
    <property type="term" value="F:nucleic acid binding"/>
    <property type="evidence" value="ECO:0007669"/>
    <property type="project" value="InterPro"/>
</dbReference>
<accession>A0A1X9MFK7</accession>
<dbReference type="RefSeq" id="WP_066149904.1">
    <property type="nucleotide sequence ID" value="NZ_CP020814.1"/>
</dbReference>
<dbReference type="PANTHER" id="PTHR23044:SF61">
    <property type="entry name" value="3'-5' EXORIBONUCLEASE 1-RELATED"/>
    <property type="match status" value="1"/>
</dbReference>
<dbReference type="STRING" id="199441.BkAM31D_14120"/>
<keyword evidence="2" id="KW-0378">Hydrolase</keyword>
<dbReference type="PANTHER" id="PTHR23044">
    <property type="entry name" value="3'-5' EXONUCLEASE ERI1-RELATED"/>
    <property type="match status" value="1"/>
</dbReference>
<dbReference type="InterPro" id="IPR013520">
    <property type="entry name" value="Ribonucl_H"/>
</dbReference>
<keyword evidence="3 5" id="KW-0269">Exonuclease</keyword>
<dbReference type="InterPro" id="IPR051274">
    <property type="entry name" value="3-5_Exoribonuclease"/>
</dbReference>
<dbReference type="EMBL" id="CP020814">
    <property type="protein sequence ID" value="ARK30883.1"/>
    <property type="molecule type" value="Genomic_DNA"/>
</dbReference>
<evidence type="ECO:0000313" key="6">
    <source>
        <dbReference type="Proteomes" id="UP000193006"/>
    </source>
</evidence>
<dbReference type="InterPro" id="IPR047201">
    <property type="entry name" value="ERI-1_3'hExo-like"/>
</dbReference>
<evidence type="ECO:0000259" key="4">
    <source>
        <dbReference type="SMART" id="SM00479"/>
    </source>
</evidence>
<dbReference type="GO" id="GO:0000175">
    <property type="term" value="F:3'-5'-RNA exonuclease activity"/>
    <property type="evidence" value="ECO:0007669"/>
    <property type="project" value="InterPro"/>
</dbReference>
<evidence type="ECO:0000256" key="2">
    <source>
        <dbReference type="ARBA" id="ARBA00022801"/>
    </source>
</evidence>
<dbReference type="Proteomes" id="UP000193006">
    <property type="component" value="Chromosome"/>
</dbReference>
<dbReference type="Gene3D" id="3.30.420.10">
    <property type="entry name" value="Ribonuclease H-like superfamily/Ribonuclease H"/>
    <property type="match status" value="1"/>
</dbReference>
<organism evidence="5 6">
    <name type="scientific">Halalkalibacter krulwichiae</name>
    <dbReference type="NCBI Taxonomy" id="199441"/>
    <lineage>
        <taxon>Bacteria</taxon>
        <taxon>Bacillati</taxon>
        <taxon>Bacillota</taxon>
        <taxon>Bacilli</taxon>
        <taxon>Bacillales</taxon>
        <taxon>Bacillaceae</taxon>
        <taxon>Halalkalibacter</taxon>
    </lineage>
</organism>
<reference evidence="5 6" key="1">
    <citation type="submission" date="2017-04" db="EMBL/GenBank/DDBJ databases">
        <title>Bacillus krulwichiae AM31D Genome sequencing and assembly.</title>
        <authorList>
            <person name="Krulwich T.A."/>
            <person name="Anastor L."/>
            <person name="Ehrlich R."/>
            <person name="Ehrlich G.D."/>
            <person name="Janto B."/>
        </authorList>
    </citation>
    <scope>NUCLEOTIDE SEQUENCE [LARGE SCALE GENOMIC DNA]</scope>
    <source>
        <strain evidence="5 6">AM31D</strain>
    </source>
</reference>
<protein>
    <submittedName>
        <fullName evidence="5">Exonuclease</fullName>
    </submittedName>
</protein>
<evidence type="ECO:0000313" key="5">
    <source>
        <dbReference type="EMBL" id="ARK30883.1"/>
    </source>
</evidence>
<dbReference type="InterPro" id="IPR012337">
    <property type="entry name" value="RNaseH-like_sf"/>
</dbReference>
<evidence type="ECO:0000256" key="3">
    <source>
        <dbReference type="ARBA" id="ARBA00022839"/>
    </source>
</evidence>
<dbReference type="SUPFAM" id="SSF53098">
    <property type="entry name" value="Ribonuclease H-like"/>
    <property type="match status" value="1"/>
</dbReference>
<keyword evidence="6" id="KW-1185">Reference proteome</keyword>
<dbReference type="InterPro" id="IPR036397">
    <property type="entry name" value="RNaseH_sf"/>
</dbReference>
<feature type="domain" description="Exonuclease" evidence="4">
    <location>
        <begin position="7"/>
        <end position="187"/>
    </location>
</feature>